<dbReference type="RefSeq" id="XP_006824901.1">
    <property type="nucleotide sequence ID" value="XM_006824838.1"/>
</dbReference>
<accession>A0ABM0MY10</accession>
<feature type="transmembrane region" description="Helical" evidence="5">
    <location>
        <begin position="134"/>
        <end position="156"/>
    </location>
</feature>
<dbReference type="PANTHER" id="PTHR22950">
    <property type="entry name" value="AMINO ACID TRANSPORTER"/>
    <property type="match status" value="1"/>
</dbReference>
<sequence length="454" mass="49433">MSVQASLNDSVSKVYVDDTPDHNHGVYSWSTSEARTIDISSSFTESTRENNAAGKNSVIGASIIMIKACCGAGMLAFPATFGAAGGIVVTIIMQVVFSIFSCIGLIVLAYCSSIHNTSTFELAIASLCGHKTKMAALVLVMVYGLGGCITFLVILGDQLDEVMILFSDVEYFCNHWYLQRRLTISVTSILFILPLCIPAKMEFLKYSRHISLLSRMLQHLVVKVEFPLMQNMAVVVTCHLSSVPIYCTLKKKTVGQYAKVVIPSMAVIFTLYAVIGIYGYLTFGDSVNSDILLSYGYNDIRVTVARIMITISLLTVYPILHFCARAALQGMLKDCGGVLTYIIMYKEKYFRLSATILWFSVTLVVALFIPSIGMVISVAGAFAAAFMLFFPGLCFIQCGLQGKAKTKQRNNCLLALGVVYTVFGAFVFGESLSMAILNDVHGTYPGAKAASQCP</sequence>
<dbReference type="GeneID" id="102805183"/>
<reference evidence="8" key="1">
    <citation type="submission" date="2025-08" db="UniProtKB">
        <authorList>
            <consortium name="RefSeq"/>
        </authorList>
    </citation>
    <scope>IDENTIFICATION</scope>
    <source>
        <tissue evidence="8">Testes</tissue>
    </source>
</reference>
<feature type="domain" description="Amino acid transporter transmembrane" evidence="6">
    <location>
        <begin position="237"/>
        <end position="436"/>
    </location>
</feature>
<dbReference type="Pfam" id="PF01490">
    <property type="entry name" value="Aa_trans"/>
    <property type="match status" value="2"/>
</dbReference>
<evidence type="ECO:0000256" key="1">
    <source>
        <dbReference type="ARBA" id="ARBA00004141"/>
    </source>
</evidence>
<evidence type="ECO:0000256" key="4">
    <source>
        <dbReference type="ARBA" id="ARBA00023136"/>
    </source>
</evidence>
<name>A0ABM0MY10_SACKO</name>
<keyword evidence="2 5" id="KW-0812">Transmembrane</keyword>
<evidence type="ECO:0000259" key="6">
    <source>
        <dbReference type="Pfam" id="PF01490"/>
    </source>
</evidence>
<evidence type="ECO:0000313" key="7">
    <source>
        <dbReference type="Proteomes" id="UP000694865"/>
    </source>
</evidence>
<evidence type="ECO:0000256" key="5">
    <source>
        <dbReference type="SAM" id="Phobius"/>
    </source>
</evidence>
<feature type="transmembrane region" description="Helical" evidence="5">
    <location>
        <begin position="349"/>
        <end position="369"/>
    </location>
</feature>
<feature type="domain" description="Amino acid transporter transmembrane" evidence="6">
    <location>
        <begin position="55"/>
        <end position="224"/>
    </location>
</feature>
<evidence type="ECO:0000256" key="2">
    <source>
        <dbReference type="ARBA" id="ARBA00022692"/>
    </source>
</evidence>
<dbReference type="InterPro" id="IPR013057">
    <property type="entry name" value="AA_transpt_TM"/>
</dbReference>
<evidence type="ECO:0000313" key="8">
    <source>
        <dbReference type="RefSeq" id="XP_006824901.1"/>
    </source>
</evidence>
<feature type="transmembrane region" description="Helical" evidence="5">
    <location>
        <begin position="87"/>
        <end position="113"/>
    </location>
</feature>
<keyword evidence="3 5" id="KW-1133">Transmembrane helix</keyword>
<feature type="transmembrane region" description="Helical" evidence="5">
    <location>
        <begin position="375"/>
        <end position="400"/>
    </location>
</feature>
<feature type="transmembrane region" description="Helical" evidence="5">
    <location>
        <begin position="58"/>
        <end position="81"/>
    </location>
</feature>
<dbReference type="PANTHER" id="PTHR22950:SF652">
    <property type="entry name" value="TRANSMEMBRANE AMINO ACID TRANSPORTER FAMILY PROTEIN"/>
    <property type="match status" value="1"/>
</dbReference>
<feature type="transmembrane region" description="Helical" evidence="5">
    <location>
        <begin position="412"/>
        <end position="429"/>
    </location>
</feature>
<evidence type="ECO:0000256" key="3">
    <source>
        <dbReference type="ARBA" id="ARBA00022989"/>
    </source>
</evidence>
<proteinExistence type="predicted"/>
<feature type="transmembrane region" description="Helical" evidence="5">
    <location>
        <begin position="176"/>
        <end position="197"/>
    </location>
</feature>
<keyword evidence="7" id="KW-1185">Reference proteome</keyword>
<feature type="transmembrane region" description="Helical" evidence="5">
    <location>
        <begin position="303"/>
        <end position="328"/>
    </location>
</feature>
<organism evidence="7 8">
    <name type="scientific">Saccoglossus kowalevskii</name>
    <name type="common">Acorn worm</name>
    <dbReference type="NCBI Taxonomy" id="10224"/>
    <lineage>
        <taxon>Eukaryota</taxon>
        <taxon>Metazoa</taxon>
        <taxon>Hemichordata</taxon>
        <taxon>Enteropneusta</taxon>
        <taxon>Harrimaniidae</taxon>
        <taxon>Saccoglossus</taxon>
    </lineage>
</organism>
<comment type="subcellular location">
    <subcellularLocation>
        <location evidence="1">Membrane</location>
        <topology evidence="1">Multi-pass membrane protein</topology>
    </subcellularLocation>
</comment>
<protein>
    <submittedName>
        <fullName evidence="8">Sodium-coupled neutral amino acid transporter 7-like</fullName>
    </submittedName>
</protein>
<keyword evidence="4 5" id="KW-0472">Membrane</keyword>
<feature type="transmembrane region" description="Helical" evidence="5">
    <location>
        <begin position="260"/>
        <end position="283"/>
    </location>
</feature>
<dbReference type="Proteomes" id="UP000694865">
    <property type="component" value="Unplaced"/>
</dbReference>
<gene>
    <name evidence="8" type="primary">LOC102805183</name>
</gene>